<feature type="region of interest" description="Disordered" evidence="1">
    <location>
        <begin position="148"/>
        <end position="170"/>
    </location>
</feature>
<dbReference type="Gene3D" id="1.10.530.10">
    <property type="match status" value="1"/>
</dbReference>
<dbReference type="Proteomes" id="UP000007886">
    <property type="component" value="Chromosome"/>
</dbReference>
<dbReference type="InterPro" id="IPR023346">
    <property type="entry name" value="Lysozyme-like_dom_sf"/>
</dbReference>
<dbReference type="SUPFAM" id="SSF53955">
    <property type="entry name" value="Lysozyme-like"/>
    <property type="match status" value="1"/>
</dbReference>
<evidence type="ECO:0000313" key="4">
    <source>
        <dbReference type="Proteomes" id="UP000007886"/>
    </source>
</evidence>
<dbReference type="AlphaFoldDB" id="A0AAI8MDX9"/>
<keyword evidence="4" id="KW-1185">Reference proteome</keyword>
<evidence type="ECO:0000256" key="1">
    <source>
        <dbReference type="SAM" id="MobiDB-lite"/>
    </source>
</evidence>
<dbReference type="RefSeq" id="WP_015686121.1">
    <property type="nucleotide sequence ID" value="NC_017082.1"/>
</dbReference>
<organism evidence="3 4">
    <name type="scientific">Bradyrhizobium cosmicum</name>
    <dbReference type="NCBI Taxonomy" id="1404864"/>
    <lineage>
        <taxon>Bacteria</taxon>
        <taxon>Pseudomonadati</taxon>
        <taxon>Pseudomonadota</taxon>
        <taxon>Alphaproteobacteria</taxon>
        <taxon>Hyphomicrobiales</taxon>
        <taxon>Nitrobacteraceae</taxon>
        <taxon>Bradyrhizobium</taxon>
    </lineage>
</organism>
<dbReference type="EMBL" id="AP012279">
    <property type="protein sequence ID" value="BAL76831.1"/>
    <property type="molecule type" value="Genomic_DNA"/>
</dbReference>
<proteinExistence type="predicted"/>
<feature type="domain" description="Phage tail lysozyme" evidence="2">
    <location>
        <begin position="184"/>
        <end position="304"/>
    </location>
</feature>
<accession>A0AAI8MDX9</accession>
<evidence type="ECO:0000313" key="3">
    <source>
        <dbReference type="EMBL" id="BAL76831.1"/>
    </source>
</evidence>
<evidence type="ECO:0000259" key="2">
    <source>
        <dbReference type="Pfam" id="PF18013"/>
    </source>
</evidence>
<reference evidence="3 4" key="1">
    <citation type="journal article" date="2012" name="Microbes Environ.">
        <title>Complete genome sequence of Bradyrhizobium sp. S23321: insights into symbiosis evolution in soil oligotrophs.</title>
        <authorList>
            <person name="Okubo T."/>
            <person name="Tsukui T."/>
            <person name="Maita H."/>
            <person name="Okamoto S."/>
            <person name="Oshima K."/>
            <person name="Fujisawa T."/>
            <person name="Saito A."/>
            <person name="Futamata H."/>
            <person name="Hattori R."/>
            <person name="Shimomura Y."/>
            <person name="Haruta S."/>
            <person name="Morimoto S."/>
            <person name="Wang Y."/>
            <person name="Sakai Y."/>
            <person name="Hattori M."/>
            <person name="Aizawa S."/>
            <person name="Nagashima K.V.P."/>
            <person name="Masuda S."/>
            <person name="Hattori T."/>
            <person name="Yamashita A."/>
            <person name="Bao Z."/>
            <person name="Hayatsu M."/>
            <person name="Kajiya-Kanegae H."/>
            <person name="Yoshinaga I."/>
            <person name="Sakamoto K."/>
            <person name="Toyota K."/>
            <person name="Nakao M."/>
            <person name="Kohara M."/>
            <person name="Anda M."/>
            <person name="Niwa R."/>
            <person name="Jung-Hwan P."/>
            <person name="Sameshima-Saito R."/>
            <person name="Tokuda S."/>
            <person name="Yamamoto S."/>
            <person name="Yamamoto S."/>
            <person name="Yokoyama T."/>
            <person name="Akutsu T."/>
            <person name="Nakamura Y."/>
            <person name="Nakahira-Yanaka Y."/>
            <person name="Takada Hoshino Y."/>
            <person name="Hirakawa H."/>
            <person name="Mitsui H."/>
            <person name="Terasawa K."/>
            <person name="Itakura M."/>
            <person name="Sato S."/>
            <person name="Ikeda-Ohtsubo W."/>
            <person name="Sakakura N."/>
            <person name="Kaminuma E."/>
            <person name="Minamisawa K."/>
        </authorList>
    </citation>
    <scope>NUCLEOTIDE SEQUENCE [LARGE SCALE GENOMIC DNA]</scope>
    <source>
        <strain evidence="3 4">S23321</strain>
    </source>
</reference>
<dbReference type="InterPro" id="IPR041219">
    <property type="entry name" value="Phage_lysozyme2"/>
</dbReference>
<gene>
    <name evidence="3" type="ORF">S23_36320</name>
</gene>
<protein>
    <recommendedName>
        <fullName evidence="2">Phage tail lysozyme domain-containing protein</fullName>
    </recommendedName>
</protein>
<sequence length="305" mass="33099">MSFTKPNFAKECVIQALYCGTNPHYLIAVAQMRSGLTDTNNAAGDEIGPFRLTQTDFNQFCTDNEFDFHFQTTDISLWFAQIAVFALMAHRAGDKFFLANNRNPTAKELYLQQWPTPPNATKLSADLTATLNQTAGLISTAADKVLDDPVPPLTIPDPNQPPPGPSAGPLNLSSITPQARLDMANKIQQAFQAANLGKFQQACAVANAIAESNLNPNAHAAIGEDSWGLFQLNRMGGLGKGHNPDDLKNPDTNISIVIAEAKKYPEFVSADSIDRAVSAFVRDVERPADAAGQIRLRTSIAQRFL</sequence>
<name>A0AAI8MDX9_9BRAD</name>
<dbReference type="Pfam" id="PF18013">
    <property type="entry name" value="Phage_lysozyme2"/>
    <property type="match status" value="1"/>
</dbReference>
<dbReference type="KEGG" id="brs:S23_36320"/>
<feature type="compositionally biased region" description="Pro residues" evidence="1">
    <location>
        <begin position="149"/>
        <end position="166"/>
    </location>
</feature>